<sequence>MNRKWKWITGVGLQRQIVKYVKGAVVDEPGTNNETIEALNYGGVEGTHKNNILAFDTVVAQINKNQPVLAAINWNNSTDGVGHMYVIHSR</sequence>
<evidence type="ECO:0000313" key="2">
    <source>
        <dbReference type="Proteomes" id="UP001241848"/>
    </source>
</evidence>
<reference evidence="1 2" key="1">
    <citation type="submission" date="2022-10" db="EMBL/GenBank/DDBJ databases">
        <title>Paenibacillus description and whole genome data of maize root bacterial community.</title>
        <authorList>
            <person name="Marton D."/>
            <person name="Farkas M."/>
            <person name="Cserhati M."/>
        </authorList>
    </citation>
    <scope>NUCLEOTIDE SEQUENCE [LARGE SCALE GENOMIC DNA]</scope>
    <source>
        <strain evidence="1 2">P96</strain>
    </source>
</reference>
<organism evidence="1 2">
    <name type="scientific">Paenibacillus zeirhizosphaerae</name>
    <dbReference type="NCBI Taxonomy" id="2987519"/>
    <lineage>
        <taxon>Bacteria</taxon>
        <taxon>Bacillati</taxon>
        <taxon>Bacillota</taxon>
        <taxon>Bacilli</taxon>
        <taxon>Bacillales</taxon>
        <taxon>Paenibacillaceae</taxon>
        <taxon>Paenibacillus</taxon>
    </lineage>
</organism>
<dbReference type="RefSeq" id="WP_305753961.1">
    <property type="nucleotide sequence ID" value="NZ_JAPCKK010000011.1"/>
</dbReference>
<comment type="caution">
    <text evidence="1">The sequence shown here is derived from an EMBL/GenBank/DDBJ whole genome shotgun (WGS) entry which is preliminary data.</text>
</comment>
<gene>
    <name evidence="1" type="ORF">OIN60_06130</name>
</gene>
<dbReference type="EMBL" id="JAPCKK010000011">
    <property type="protein sequence ID" value="MDP4096345.1"/>
    <property type="molecule type" value="Genomic_DNA"/>
</dbReference>
<dbReference type="Proteomes" id="UP001241848">
    <property type="component" value="Unassembled WGS sequence"/>
</dbReference>
<accession>A0ABT9FNP2</accession>
<protein>
    <recommendedName>
        <fullName evidence="3">Peptidase C39-like domain-containing protein</fullName>
    </recommendedName>
</protein>
<keyword evidence="2" id="KW-1185">Reference proteome</keyword>
<proteinExistence type="predicted"/>
<name>A0ABT9FNP2_9BACL</name>
<evidence type="ECO:0000313" key="1">
    <source>
        <dbReference type="EMBL" id="MDP4096345.1"/>
    </source>
</evidence>
<evidence type="ECO:0008006" key="3">
    <source>
        <dbReference type="Google" id="ProtNLM"/>
    </source>
</evidence>